<sequence length="350" mass="38545">MSAVLPVDVTIDNTLGAVLVGFAVACCIYGILFSQIFSYFMNYPSDRAIYKFLVVLILIMETADQAFIGHIIYYYGITNFTNPRVLLKAEVTWSFILQQTVGAFVGYVVKFAFGLRVWRFSERNWFMTGLVMILVHGQLGLSLAFTVKAFQLPSVFDVVHLRVLGTVALGVGVLTDIVIAAALCYYLNRLRTGYRQSDSLVNSLVRYAINTGAVTGAVSSTTVILYNLMPTNLVFIATYFVLSKLYAISFMATLNTRRVVRGKGTDRQETSNHTNMFHLGTRAPSVAPGALDWDPVYAAASSPSTAPPNSQVLSALTSGSAYSTPDEVYSLYNAIESKPRRVAHMAFYLI</sequence>
<dbReference type="Pfam" id="PF20152">
    <property type="entry name" value="DUF6534"/>
    <property type="match status" value="1"/>
</dbReference>
<keyword evidence="4" id="KW-1185">Reference proteome</keyword>
<dbReference type="Proteomes" id="UP001437256">
    <property type="component" value="Unassembled WGS sequence"/>
</dbReference>
<comment type="caution">
    <text evidence="3">The sequence shown here is derived from an EMBL/GenBank/DDBJ whole genome shotgun (WGS) entry which is preliminary data.</text>
</comment>
<keyword evidence="1" id="KW-1133">Transmembrane helix</keyword>
<evidence type="ECO:0000313" key="3">
    <source>
        <dbReference type="EMBL" id="KAL0064410.1"/>
    </source>
</evidence>
<feature type="transmembrane region" description="Helical" evidence="1">
    <location>
        <begin position="207"/>
        <end position="228"/>
    </location>
</feature>
<keyword evidence="1" id="KW-0472">Membrane</keyword>
<keyword evidence="1" id="KW-0812">Transmembrane</keyword>
<name>A0ABR2ZRW1_9AGAR</name>
<feature type="transmembrane region" description="Helical" evidence="1">
    <location>
        <begin position="52"/>
        <end position="75"/>
    </location>
</feature>
<feature type="transmembrane region" description="Helical" evidence="1">
    <location>
        <begin position="95"/>
        <end position="113"/>
    </location>
</feature>
<dbReference type="PANTHER" id="PTHR40465">
    <property type="entry name" value="CHROMOSOME 1, WHOLE GENOME SHOTGUN SEQUENCE"/>
    <property type="match status" value="1"/>
</dbReference>
<accession>A0ABR2ZRW1</accession>
<feature type="transmembrane region" description="Helical" evidence="1">
    <location>
        <begin position="234"/>
        <end position="254"/>
    </location>
</feature>
<dbReference type="PANTHER" id="PTHR40465:SF1">
    <property type="entry name" value="DUF6534 DOMAIN-CONTAINING PROTEIN"/>
    <property type="match status" value="1"/>
</dbReference>
<evidence type="ECO:0000256" key="1">
    <source>
        <dbReference type="SAM" id="Phobius"/>
    </source>
</evidence>
<feature type="transmembrane region" description="Helical" evidence="1">
    <location>
        <begin position="15"/>
        <end position="40"/>
    </location>
</feature>
<proteinExistence type="predicted"/>
<reference evidence="3 4" key="1">
    <citation type="submission" date="2024-05" db="EMBL/GenBank/DDBJ databases">
        <title>A draft genome resource for the thread blight pathogen Marasmius tenuissimus strain MS-2.</title>
        <authorList>
            <person name="Yulfo-Soto G.E."/>
            <person name="Baruah I.K."/>
            <person name="Amoako-Attah I."/>
            <person name="Bukari Y."/>
            <person name="Meinhardt L.W."/>
            <person name="Bailey B.A."/>
            <person name="Cohen S.P."/>
        </authorList>
    </citation>
    <scope>NUCLEOTIDE SEQUENCE [LARGE SCALE GENOMIC DNA]</scope>
    <source>
        <strain evidence="3 4">MS-2</strain>
    </source>
</reference>
<dbReference type="EMBL" id="JBBXMP010000063">
    <property type="protein sequence ID" value="KAL0064410.1"/>
    <property type="molecule type" value="Genomic_DNA"/>
</dbReference>
<dbReference type="InterPro" id="IPR045339">
    <property type="entry name" value="DUF6534"/>
</dbReference>
<evidence type="ECO:0000313" key="4">
    <source>
        <dbReference type="Proteomes" id="UP001437256"/>
    </source>
</evidence>
<evidence type="ECO:0000259" key="2">
    <source>
        <dbReference type="Pfam" id="PF20152"/>
    </source>
</evidence>
<feature type="domain" description="DUF6534" evidence="2">
    <location>
        <begin position="173"/>
        <end position="258"/>
    </location>
</feature>
<feature type="transmembrane region" description="Helical" evidence="1">
    <location>
        <begin position="125"/>
        <end position="147"/>
    </location>
</feature>
<feature type="transmembrane region" description="Helical" evidence="1">
    <location>
        <begin position="167"/>
        <end position="187"/>
    </location>
</feature>
<organism evidence="3 4">
    <name type="scientific">Marasmius tenuissimus</name>
    <dbReference type="NCBI Taxonomy" id="585030"/>
    <lineage>
        <taxon>Eukaryota</taxon>
        <taxon>Fungi</taxon>
        <taxon>Dikarya</taxon>
        <taxon>Basidiomycota</taxon>
        <taxon>Agaricomycotina</taxon>
        <taxon>Agaricomycetes</taxon>
        <taxon>Agaricomycetidae</taxon>
        <taxon>Agaricales</taxon>
        <taxon>Marasmiineae</taxon>
        <taxon>Marasmiaceae</taxon>
        <taxon>Marasmius</taxon>
    </lineage>
</organism>
<protein>
    <recommendedName>
        <fullName evidence="2">DUF6534 domain-containing protein</fullName>
    </recommendedName>
</protein>
<gene>
    <name evidence="3" type="ORF">AAF712_008710</name>
</gene>